<feature type="compositionally biased region" description="Basic and acidic residues" evidence="3">
    <location>
        <begin position="54"/>
        <end position="67"/>
    </location>
</feature>
<feature type="compositionally biased region" description="Polar residues" evidence="3">
    <location>
        <begin position="16"/>
        <end position="30"/>
    </location>
</feature>
<protein>
    <recommendedName>
        <fullName evidence="4">HTH La-type RNA-binding domain-containing protein</fullName>
    </recommendedName>
</protein>
<sequence>MASASFSYAQAAMGHTITQPSPQLTSSSAPASVKDDVPTGNTSVSAPSVTSNEADARDSGKHAKLDADSAVPRQDLDLTSLATPAPSAPSVERESKARREGESTAADSQTSQTRTEEKGSRSVSRTSRANDNNDGKKGRKSRKPREKDTQSEKSQEEEKKDDAPKPVLSEAPPPAVNVWAQRIEAKQLTKTKPATAPAGASVSSETLSKKSPETADTPVASTNGSNGDQLSKKPTDLTQSTDQAPRRSAPRGSRANEKDEKTSATLPPVADVSFWPEPKAAATTDEAIRKPQEKSEAGEKEALEDSGGPKRKWKNLEINPTVVFNTPLPQRGGKPRTAARGGRDAVSTRTSNGNAANANGSASTSERAPVVNGSSGPKAATSHAREGHPASRTNTQPPPAIPHPTKRGSVDVGHKDQRKASASAGTEQGRESGPEVSASMSKRASALRDIRTDIGAANFEPGQALPRTSTQERGHQPHKEGVHSNSHGQQYASGERRGDRGRHGGSFRGRGGHSNGAGSHLPPAYPNGQYTTNAPYPTRQNPAAQSPPPYGGHFQAPFPHAHRGRGNKWHSGQAPPRNGANGNGHAPKPSHSSDMNMPTFPGNYFIQPPQIDIMALQAVIRTQVEYYLSVDNLCKDRFLRMQMDGQGFVRLSTVLGFKRMQDLVQDVNMVRQALSMSDTLDFGCGEDGIERLRLRDKWNKFVLPTSERVEAAQNDGPSVFHPTPRHNLAVVPHYAGPAMHTAYHAGGMYPAFSEEQMGYPNGAHFEQANNGADPNGHHYTNGPESQLSAGVPEYAPPSLTLESMTNFTDDQVNKMMVVLGSTKKDSAGPSDGDVHEERDGTAETETAAVSTNMNGHATNGSSATEGSSKQDGRPYHEIKAKALDKRRNGQPGETPTLMRHLYHFWAEMLLRDFNSSVYMEFRDCAIQDAQKSVPAMSGMQSLLAFYEKLLHQAEGQKPWPKDRAIPGIFMLHFQEAAELNRIARTKLDPSV</sequence>
<dbReference type="Pfam" id="PF21071">
    <property type="entry name" value="LARP1_HEAT"/>
    <property type="match status" value="1"/>
</dbReference>
<dbReference type="GO" id="GO:0010494">
    <property type="term" value="C:cytoplasmic stress granule"/>
    <property type="evidence" value="ECO:0007669"/>
    <property type="project" value="TreeGrafter"/>
</dbReference>
<evidence type="ECO:0000256" key="1">
    <source>
        <dbReference type="ARBA" id="ARBA00022884"/>
    </source>
</evidence>
<feature type="compositionally biased region" description="Basic and acidic residues" evidence="3">
    <location>
        <begin position="822"/>
        <end position="841"/>
    </location>
</feature>
<evidence type="ECO:0000313" key="6">
    <source>
        <dbReference type="Proteomes" id="UP001172155"/>
    </source>
</evidence>
<organism evidence="5 6">
    <name type="scientific">Schizothecium vesticola</name>
    <dbReference type="NCBI Taxonomy" id="314040"/>
    <lineage>
        <taxon>Eukaryota</taxon>
        <taxon>Fungi</taxon>
        <taxon>Dikarya</taxon>
        <taxon>Ascomycota</taxon>
        <taxon>Pezizomycotina</taxon>
        <taxon>Sordariomycetes</taxon>
        <taxon>Sordariomycetidae</taxon>
        <taxon>Sordariales</taxon>
        <taxon>Schizotheciaceae</taxon>
        <taxon>Schizothecium</taxon>
    </lineage>
</organism>
<evidence type="ECO:0000256" key="2">
    <source>
        <dbReference type="PROSITE-ProRule" id="PRU00332"/>
    </source>
</evidence>
<feature type="compositionally biased region" description="Polar residues" evidence="3">
    <location>
        <begin position="843"/>
        <end position="867"/>
    </location>
</feature>
<dbReference type="GO" id="GO:0005829">
    <property type="term" value="C:cytosol"/>
    <property type="evidence" value="ECO:0007669"/>
    <property type="project" value="TreeGrafter"/>
</dbReference>
<dbReference type="InterPro" id="IPR006607">
    <property type="entry name" value="DM15"/>
</dbReference>
<name>A0AA40KCU4_9PEZI</name>
<dbReference type="Pfam" id="PF05383">
    <property type="entry name" value="La"/>
    <property type="match status" value="1"/>
</dbReference>
<dbReference type="SUPFAM" id="SSF46785">
    <property type="entry name" value="Winged helix' DNA-binding domain"/>
    <property type="match status" value="1"/>
</dbReference>
<comment type="caution">
    <text evidence="5">The sequence shown here is derived from an EMBL/GenBank/DDBJ whole genome shotgun (WGS) entry which is preliminary data.</text>
</comment>
<dbReference type="PANTHER" id="PTHR22792">
    <property type="entry name" value="LUPUS LA PROTEIN-RELATED"/>
    <property type="match status" value="1"/>
</dbReference>
<gene>
    <name evidence="5" type="ORF">B0T18DRAFT_434611</name>
</gene>
<feature type="region of interest" description="Disordered" evidence="3">
    <location>
        <begin position="822"/>
        <end position="873"/>
    </location>
</feature>
<dbReference type="GO" id="GO:0000339">
    <property type="term" value="F:RNA cap binding"/>
    <property type="evidence" value="ECO:0007669"/>
    <property type="project" value="InterPro"/>
</dbReference>
<dbReference type="InterPro" id="IPR045180">
    <property type="entry name" value="La_dom_prot"/>
</dbReference>
<dbReference type="Proteomes" id="UP001172155">
    <property type="component" value="Unassembled WGS sequence"/>
</dbReference>
<feature type="domain" description="HTH La-type RNA-binding" evidence="4">
    <location>
        <begin position="610"/>
        <end position="699"/>
    </location>
</feature>
<feature type="compositionally biased region" description="Basic and acidic residues" evidence="3">
    <location>
        <begin position="145"/>
        <end position="164"/>
    </location>
</feature>
<feature type="compositionally biased region" description="Basic and acidic residues" evidence="3">
    <location>
        <begin position="91"/>
        <end position="102"/>
    </location>
</feature>
<keyword evidence="1 2" id="KW-0694">RNA-binding</keyword>
<dbReference type="EMBL" id="JAUKUD010000001">
    <property type="protein sequence ID" value="KAK0754112.1"/>
    <property type="molecule type" value="Genomic_DNA"/>
</dbReference>
<reference evidence="5" key="1">
    <citation type="submission" date="2023-06" db="EMBL/GenBank/DDBJ databases">
        <title>Genome-scale phylogeny and comparative genomics of the fungal order Sordariales.</title>
        <authorList>
            <consortium name="Lawrence Berkeley National Laboratory"/>
            <person name="Hensen N."/>
            <person name="Bonometti L."/>
            <person name="Westerberg I."/>
            <person name="Brannstrom I.O."/>
            <person name="Guillou S."/>
            <person name="Cros-Aarteil S."/>
            <person name="Calhoun S."/>
            <person name="Haridas S."/>
            <person name="Kuo A."/>
            <person name="Mondo S."/>
            <person name="Pangilinan J."/>
            <person name="Riley R."/>
            <person name="LaButti K."/>
            <person name="Andreopoulos B."/>
            <person name="Lipzen A."/>
            <person name="Chen C."/>
            <person name="Yanf M."/>
            <person name="Daum C."/>
            <person name="Ng V."/>
            <person name="Clum A."/>
            <person name="Steindorff A."/>
            <person name="Ohm R."/>
            <person name="Martin F."/>
            <person name="Silar P."/>
            <person name="Natvig D."/>
            <person name="Lalanne C."/>
            <person name="Gautier V."/>
            <person name="Ament-velasquez S.L."/>
            <person name="Kruys A."/>
            <person name="Hutchinson M.I."/>
            <person name="Powell A.J."/>
            <person name="Barry K."/>
            <person name="Miller A.N."/>
            <person name="Grigoriev I.V."/>
            <person name="Debuchy R."/>
            <person name="Gladieux P."/>
            <person name="Thoren M.H."/>
            <person name="Johannesson H."/>
        </authorList>
    </citation>
    <scope>NUCLEOTIDE SEQUENCE</scope>
    <source>
        <strain evidence="5">SMH3187-1</strain>
    </source>
</reference>
<feature type="compositionally biased region" description="Polar residues" evidence="3">
    <location>
        <begin position="219"/>
        <end position="229"/>
    </location>
</feature>
<dbReference type="PROSITE" id="PS50961">
    <property type="entry name" value="HTH_LA"/>
    <property type="match status" value="1"/>
</dbReference>
<proteinExistence type="predicted"/>
<dbReference type="GO" id="GO:0045727">
    <property type="term" value="P:positive regulation of translation"/>
    <property type="evidence" value="ECO:0007669"/>
    <property type="project" value="TreeGrafter"/>
</dbReference>
<feature type="compositionally biased region" description="Polar residues" evidence="3">
    <location>
        <begin position="528"/>
        <end position="544"/>
    </location>
</feature>
<dbReference type="Gene3D" id="1.10.10.10">
    <property type="entry name" value="Winged helix-like DNA-binding domain superfamily/Winged helix DNA-binding domain"/>
    <property type="match status" value="1"/>
</dbReference>
<feature type="compositionally biased region" description="Polar residues" evidence="3">
    <location>
        <begin position="39"/>
        <end position="53"/>
    </location>
</feature>
<dbReference type="SMART" id="SM00715">
    <property type="entry name" value="LA"/>
    <property type="match status" value="1"/>
</dbReference>
<feature type="compositionally biased region" description="Basic and acidic residues" evidence="3">
    <location>
        <begin position="408"/>
        <end position="419"/>
    </location>
</feature>
<feature type="compositionally biased region" description="Polar residues" evidence="3">
    <location>
        <begin position="483"/>
        <end position="492"/>
    </location>
</feature>
<feature type="compositionally biased region" description="Gly residues" evidence="3">
    <location>
        <begin position="506"/>
        <end position="515"/>
    </location>
</feature>
<dbReference type="GO" id="GO:0048255">
    <property type="term" value="P:mRNA stabilization"/>
    <property type="evidence" value="ECO:0007669"/>
    <property type="project" value="InterPro"/>
</dbReference>
<evidence type="ECO:0000259" key="4">
    <source>
        <dbReference type="PROSITE" id="PS50961"/>
    </source>
</evidence>
<dbReference type="InterPro" id="IPR036390">
    <property type="entry name" value="WH_DNA-bd_sf"/>
</dbReference>
<feature type="region of interest" description="Disordered" evidence="3">
    <location>
        <begin position="766"/>
        <end position="791"/>
    </location>
</feature>
<dbReference type="CDD" id="cd07323">
    <property type="entry name" value="LAM"/>
    <property type="match status" value="1"/>
</dbReference>
<evidence type="ECO:0000313" key="5">
    <source>
        <dbReference type="EMBL" id="KAK0754112.1"/>
    </source>
</evidence>
<accession>A0AA40KCU4</accession>
<dbReference type="PANTHER" id="PTHR22792:SF132">
    <property type="entry name" value="LA-RELATED PROTEIN 1"/>
    <property type="match status" value="1"/>
</dbReference>
<dbReference type="AlphaFoldDB" id="A0AA40KCU4"/>
<evidence type="ECO:0000256" key="3">
    <source>
        <dbReference type="SAM" id="MobiDB-lite"/>
    </source>
</evidence>
<feature type="compositionally biased region" description="Polar residues" evidence="3">
    <location>
        <begin position="121"/>
        <end position="130"/>
    </location>
</feature>
<feature type="compositionally biased region" description="Low complexity" evidence="3">
    <location>
        <begin position="350"/>
        <end position="365"/>
    </location>
</feature>
<dbReference type="InterPro" id="IPR006630">
    <property type="entry name" value="La_HTH"/>
</dbReference>
<keyword evidence="6" id="KW-1185">Reference proteome</keyword>
<dbReference type="InterPro" id="IPR036388">
    <property type="entry name" value="WH-like_DNA-bd_sf"/>
</dbReference>
<feature type="compositionally biased region" description="Basic and acidic residues" evidence="3">
    <location>
        <begin position="286"/>
        <end position="303"/>
    </location>
</feature>
<feature type="compositionally biased region" description="Basic and acidic residues" evidence="3">
    <location>
        <begin position="470"/>
        <end position="482"/>
    </location>
</feature>
<feature type="region of interest" description="Disordered" evidence="3">
    <location>
        <begin position="16"/>
        <end position="601"/>
    </location>
</feature>